<feature type="transmembrane region" description="Helical" evidence="7">
    <location>
        <begin position="155"/>
        <end position="181"/>
    </location>
</feature>
<keyword evidence="9" id="KW-1185">Reference proteome</keyword>
<evidence type="ECO:0000256" key="1">
    <source>
        <dbReference type="ARBA" id="ARBA00004651"/>
    </source>
</evidence>
<dbReference type="PIRSF" id="PIRSF035875">
    <property type="entry name" value="RNase_BN"/>
    <property type="match status" value="1"/>
</dbReference>
<evidence type="ECO:0000256" key="2">
    <source>
        <dbReference type="ARBA" id="ARBA00022475"/>
    </source>
</evidence>
<feature type="compositionally biased region" description="Basic and acidic residues" evidence="6">
    <location>
        <begin position="300"/>
        <end position="309"/>
    </location>
</feature>
<protein>
    <submittedName>
        <fullName evidence="8">YihY/virulence factor BrkB family protein</fullName>
    </submittedName>
</protein>
<feature type="transmembrane region" description="Helical" evidence="7">
    <location>
        <begin position="259"/>
        <end position="281"/>
    </location>
</feature>
<keyword evidence="3 7" id="KW-0812">Transmembrane</keyword>
<evidence type="ECO:0000256" key="7">
    <source>
        <dbReference type="SAM" id="Phobius"/>
    </source>
</evidence>
<dbReference type="InterPro" id="IPR017039">
    <property type="entry name" value="Virul_fac_BrkB"/>
</dbReference>
<evidence type="ECO:0000256" key="6">
    <source>
        <dbReference type="SAM" id="MobiDB-lite"/>
    </source>
</evidence>
<feature type="transmembrane region" description="Helical" evidence="7">
    <location>
        <begin position="110"/>
        <end position="134"/>
    </location>
</feature>
<reference evidence="8" key="1">
    <citation type="submission" date="2021-03" db="EMBL/GenBank/DDBJ databases">
        <title>Actinotalea soli sp. nov., isolated from soil.</title>
        <authorList>
            <person name="Ping W."/>
            <person name="Zhang J."/>
        </authorList>
    </citation>
    <scope>NUCLEOTIDE SEQUENCE</scope>
    <source>
        <strain evidence="8">BY-33</strain>
    </source>
</reference>
<accession>A0A939LN66</accession>
<dbReference type="PANTHER" id="PTHR30213:SF0">
    <property type="entry name" value="UPF0761 MEMBRANE PROTEIN YIHY"/>
    <property type="match status" value="1"/>
</dbReference>
<keyword evidence="4 7" id="KW-1133">Transmembrane helix</keyword>
<evidence type="ECO:0000313" key="9">
    <source>
        <dbReference type="Proteomes" id="UP000664209"/>
    </source>
</evidence>
<comment type="caution">
    <text evidence="8">The sequence shown here is derived from an EMBL/GenBank/DDBJ whole genome shotgun (WGS) entry which is preliminary data.</text>
</comment>
<dbReference type="PANTHER" id="PTHR30213">
    <property type="entry name" value="INNER MEMBRANE PROTEIN YHJD"/>
    <property type="match status" value="1"/>
</dbReference>
<name>A0A939LN66_9CELL</name>
<dbReference type="Proteomes" id="UP000664209">
    <property type="component" value="Unassembled WGS sequence"/>
</dbReference>
<evidence type="ECO:0000256" key="5">
    <source>
        <dbReference type="ARBA" id="ARBA00023136"/>
    </source>
</evidence>
<feature type="transmembrane region" description="Helical" evidence="7">
    <location>
        <begin position="193"/>
        <end position="213"/>
    </location>
</feature>
<dbReference type="GO" id="GO:0005886">
    <property type="term" value="C:plasma membrane"/>
    <property type="evidence" value="ECO:0007669"/>
    <property type="project" value="UniProtKB-SubCell"/>
</dbReference>
<dbReference type="NCBIfam" id="TIGR00765">
    <property type="entry name" value="yihY_not_rbn"/>
    <property type="match status" value="1"/>
</dbReference>
<organism evidence="8 9">
    <name type="scientific">Actinotalea soli</name>
    <dbReference type="NCBI Taxonomy" id="2819234"/>
    <lineage>
        <taxon>Bacteria</taxon>
        <taxon>Bacillati</taxon>
        <taxon>Actinomycetota</taxon>
        <taxon>Actinomycetes</taxon>
        <taxon>Micrococcales</taxon>
        <taxon>Cellulomonadaceae</taxon>
        <taxon>Actinotalea</taxon>
    </lineage>
</organism>
<dbReference type="RefSeq" id="WP_208054392.1">
    <property type="nucleotide sequence ID" value="NZ_JAGEMK010000001.1"/>
</dbReference>
<keyword evidence="5 7" id="KW-0472">Membrane</keyword>
<evidence type="ECO:0000256" key="4">
    <source>
        <dbReference type="ARBA" id="ARBA00022989"/>
    </source>
</evidence>
<proteinExistence type="predicted"/>
<dbReference type="Pfam" id="PF03631">
    <property type="entry name" value="Virul_fac_BrkB"/>
    <property type="match status" value="1"/>
</dbReference>
<evidence type="ECO:0000256" key="3">
    <source>
        <dbReference type="ARBA" id="ARBA00022692"/>
    </source>
</evidence>
<gene>
    <name evidence="8" type="ORF">J4G33_03090</name>
</gene>
<dbReference type="AlphaFoldDB" id="A0A939LN66"/>
<sequence length="323" mass="34013">MPPTAEEARHPGAHAASPWAIPPRGWWQIAVRAGRRSATDRVPLMAAGVAFFSFLALFPSLIATILVYGLVSDPEDITGHLETLAGVLPQVGVDLVEDQMDTLVAADRQGLGLGLAVSVLVALWSASLGIAHLISAVNAAYEQGERVGFVKRRAMALVFTGGAMVLFVVVMTLVAVFPAVVALGGVPRPLLNVGRWLVLLAVLAVSLGAVYRFAPERRSARVPWVSVGALVATAIWLAASAGFSLYITYLGSYAETYGALAGVVVILLWMWLSAMAVLFGAEVNAEAEHQTDVDSTVGEPRPRGERGAVKADAAVGRPPESED</sequence>
<evidence type="ECO:0000313" key="8">
    <source>
        <dbReference type="EMBL" id="MBO1750781.1"/>
    </source>
</evidence>
<feature type="transmembrane region" description="Helical" evidence="7">
    <location>
        <begin position="225"/>
        <end position="247"/>
    </location>
</feature>
<keyword evidence="2" id="KW-1003">Cell membrane</keyword>
<feature type="region of interest" description="Disordered" evidence="6">
    <location>
        <begin position="289"/>
        <end position="323"/>
    </location>
</feature>
<dbReference type="EMBL" id="JAGEMK010000001">
    <property type="protein sequence ID" value="MBO1750781.1"/>
    <property type="molecule type" value="Genomic_DNA"/>
</dbReference>
<feature type="transmembrane region" description="Helical" evidence="7">
    <location>
        <begin position="42"/>
        <end position="71"/>
    </location>
</feature>
<comment type="subcellular location">
    <subcellularLocation>
        <location evidence="1">Cell membrane</location>
        <topology evidence="1">Multi-pass membrane protein</topology>
    </subcellularLocation>
</comment>